<accession>A0A177K4J6</accession>
<dbReference type="RefSeq" id="WP_063975915.1">
    <property type="nucleotide sequence ID" value="NZ_LSTR01000002.1"/>
</dbReference>
<organism evidence="4 5">
    <name type="scientific">Sphingobium yanoikuyae</name>
    <name type="common">Sphingomonas yanoikuyae</name>
    <dbReference type="NCBI Taxonomy" id="13690"/>
    <lineage>
        <taxon>Bacteria</taxon>
        <taxon>Pseudomonadati</taxon>
        <taxon>Pseudomonadota</taxon>
        <taxon>Alphaproteobacteria</taxon>
        <taxon>Sphingomonadales</taxon>
        <taxon>Sphingomonadaceae</taxon>
        <taxon>Sphingobium</taxon>
    </lineage>
</organism>
<comment type="subcellular location">
    <subcellularLocation>
        <location evidence="1">Secreted</location>
    </subcellularLocation>
</comment>
<dbReference type="Pfam" id="PF03022">
    <property type="entry name" value="MRJP"/>
    <property type="match status" value="1"/>
</dbReference>
<feature type="signal peptide" evidence="3">
    <location>
        <begin position="1"/>
        <end position="18"/>
    </location>
</feature>
<dbReference type="SUPFAM" id="SSF63829">
    <property type="entry name" value="Calcium-dependent phosphotriesterase"/>
    <property type="match status" value="1"/>
</dbReference>
<dbReference type="GO" id="GO:0005576">
    <property type="term" value="C:extracellular region"/>
    <property type="evidence" value="ECO:0007669"/>
    <property type="project" value="UniProtKB-SubCell"/>
</dbReference>
<evidence type="ECO:0000313" key="5">
    <source>
        <dbReference type="Proteomes" id="UP000077262"/>
    </source>
</evidence>
<keyword evidence="2" id="KW-0964">Secreted</keyword>
<keyword evidence="3" id="KW-0732">Signal</keyword>
<evidence type="ECO:0000313" key="4">
    <source>
        <dbReference type="EMBL" id="OAH48064.1"/>
    </source>
</evidence>
<proteinExistence type="predicted"/>
<dbReference type="Proteomes" id="UP000077262">
    <property type="component" value="Unassembled WGS sequence"/>
</dbReference>
<dbReference type="Gene3D" id="2.120.10.30">
    <property type="entry name" value="TolB, C-terminal domain"/>
    <property type="match status" value="1"/>
</dbReference>
<evidence type="ECO:0000256" key="1">
    <source>
        <dbReference type="ARBA" id="ARBA00004613"/>
    </source>
</evidence>
<dbReference type="InterPro" id="IPR011042">
    <property type="entry name" value="6-blade_b-propeller_TolB-like"/>
</dbReference>
<dbReference type="PANTHER" id="PTHR10009:SF18">
    <property type="entry name" value="PROTEIN YELLOW-LIKE PROTEIN"/>
    <property type="match status" value="1"/>
</dbReference>
<dbReference type="InterPro" id="IPR017996">
    <property type="entry name" value="MRJP/yellow-related"/>
</dbReference>
<evidence type="ECO:0000256" key="3">
    <source>
        <dbReference type="SAM" id="SignalP"/>
    </source>
</evidence>
<dbReference type="EMBL" id="LSTR01000002">
    <property type="protein sequence ID" value="OAH48064.1"/>
    <property type="molecule type" value="Genomic_DNA"/>
</dbReference>
<evidence type="ECO:0000256" key="2">
    <source>
        <dbReference type="ARBA" id="ARBA00022525"/>
    </source>
</evidence>
<sequence>MRLTLAASLLVIAAPVAAQTPAMSPTHVPPITENADPAFGSIGKVEIVASLPDFDPSGIAVIGGRLFLSQPKQDMDTAGPTLIEYRDGRAMPWPSSEMAMPSARPAADRLISAHGITADTRGRLWVLDNGKVKGKPYEPGGAKVIGFNPNTGHIIAKLLLTGSMLPDSNMNDLRVDLTHGRKGVVYITDSSAKDAALVVVDIATGRQRRVLTGNASVIPDPGYMNVLDGRVLNGAQKPPAMPRGGADGITLSKDSTTLYYAPISSRRLYSLPTALLADFAVSEAELAAAVKDEGEKGAADGIATDAWGRLYISASDHDAVLRRNLDGSFEMIARDPRFVWPDGLFADNSYVYVTLGQWTRLPQFHNGVDMRKPPFIVARMPITAP</sequence>
<reference evidence="4 5" key="1">
    <citation type="submission" date="2016-02" db="EMBL/GenBank/DDBJ databases">
        <authorList>
            <person name="Wen L."/>
            <person name="He K."/>
            <person name="Yang H."/>
        </authorList>
    </citation>
    <scope>NUCLEOTIDE SEQUENCE [LARGE SCALE GENOMIC DNA]</scope>
    <source>
        <strain evidence="4 5">CD09_2</strain>
    </source>
</reference>
<gene>
    <name evidence="4" type="ORF">AX777_16445</name>
</gene>
<protein>
    <submittedName>
        <fullName evidence="4">Gluconolactonase</fullName>
    </submittedName>
</protein>
<feature type="chain" id="PRO_5008065737" evidence="3">
    <location>
        <begin position="19"/>
        <end position="385"/>
    </location>
</feature>
<comment type="caution">
    <text evidence="4">The sequence shown here is derived from an EMBL/GenBank/DDBJ whole genome shotgun (WGS) entry which is preliminary data.</text>
</comment>
<name>A0A177K4J6_SPHYA</name>
<dbReference type="PANTHER" id="PTHR10009">
    <property type="entry name" value="PROTEIN YELLOW-RELATED"/>
    <property type="match status" value="1"/>
</dbReference>
<dbReference type="AlphaFoldDB" id="A0A177K4J6"/>